<evidence type="ECO:0000313" key="2">
    <source>
        <dbReference type="EMBL" id="QEA08342.1"/>
    </source>
</evidence>
<feature type="compositionally biased region" description="Basic and acidic residues" evidence="1">
    <location>
        <begin position="275"/>
        <end position="286"/>
    </location>
</feature>
<proteinExistence type="predicted"/>
<name>A0A5B8RKQ1_9VIRU</name>
<reference evidence="2" key="1">
    <citation type="journal article" date="2019" name="Viruses">
        <title>Detection and Characterization of Invertebrate Iridoviruses Found in Reptiles and Prey Insects in Europe over the Past Two Decades.</title>
        <authorList>
            <person name="Papp T."/>
            <person name="Marschang R.E."/>
        </authorList>
    </citation>
    <scope>NUCLEOTIDE SEQUENCE</scope>
    <source>
        <strain evidence="2">Liz-CrIV</strain>
    </source>
</reference>
<feature type="compositionally biased region" description="Basic and acidic residues" evidence="1">
    <location>
        <begin position="248"/>
        <end position="261"/>
    </location>
</feature>
<protein>
    <submittedName>
        <fullName evidence="2">Uncharacterized protein</fullName>
    </submittedName>
</protein>
<feature type="region of interest" description="Disordered" evidence="1">
    <location>
        <begin position="221"/>
        <end position="318"/>
    </location>
</feature>
<feature type="compositionally biased region" description="Acidic residues" evidence="1">
    <location>
        <begin position="223"/>
        <end position="235"/>
    </location>
</feature>
<feature type="compositionally biased region" description="Basic residues" evidence="1">
    <location>
        <begin position="262"/>
        <end position="274"/>
    </location>
</feature>
<sequence>MFILPLSLVIGKLNACFNYKNKKITITMENKNNFDLYDEENIEEEEEIENQMRDISLSGFKLTSNEKTLLNTSTSTLVPLPSTSNLEDPGNSTVIPNSTVVPLNKDRKIEHPNQFGDLKTTNHLTKMNSNIMQSIAEIFNAEILKFAKRVNAEYPTVPVEGMLAIWCKQQDMPLSTFEVLEGKEEVYNNIDNEDDEPIPVVKKAPPKKKVVKKVVKKPVEAEVRDDEDVEQENEVENGAVEITSDAEDDRRSSDEEVEHAKPVKKAAAKKKSPAAKKEKEPSKECQHMYVKGKNAGTKCTTTVKGEGNYCSKHKSKAA</sequence>
<accession>A0A5B8RKQ1</accession>
<evidence type="ECO:0000256" key="1">
    <source>
        <dbReference type="SAM" id="MobiDB-lite"/>
    </source>
</evidence>
<dbReference type="EMBL" id="MN081869">
    <property type="protein sequence ID" value="QEA08342.1"/>
    <property type="molecule type" value="Genomic_DNA"/>
</dbReference>
<organism evidence="2">
    <name type="scientific">Iridovirus Liz-CrIV</name>
    <dbReference type="NCBI Taxonomy" id="2594309"/>
    <lineage>
        <taxon>Viruses</taxon>
        <taxon>Varidnaviria</taxon>
        <taxon>Bamfordvirae</taxon>
        <taxon>Nucleocytoviricota</taxon>
        <taxon>Megaviricetes</taxon>
        <taxon>Pimascovirales</taxon>
        <taxon>Pimascovirales incertae sedis</taxon>
        <taxon>Iridoviridae</taxon>
    </lineage>
</organism>